<evidence type="ECO:0000313" key="13">
    <source>
        <dbReference type="EMBL" id="KIW30227.1"/>
    </source>
</evidence>
<dbReference type="SUPFAM" id="SSF52777">
    <property type="entry name" value="CoA-dependent acyltransferases"/>
    <property type="match status" value="1"/>
</dbReference>
<dbReference type="Gene3D" id="2.40.50.100">
    <property type="match status" value="1"/>
</dbReference>
<evidence type="ECO:0000256" key="2">
    <source>
        <dbReference type="ARBA" id="ARBA00005145"/>
    </source>
</evidence>
<dbReference type="GeneID" id="27345180"/>
<dbReference type="PANTHER" id="PTHR43416">
    <property type="entry name" value="DIHYDROLIPOYLLYSINE-RESIDUE SUCCINYLTRANSFERASE COMPONENT OF 2-OXOGLUTARATE DEHYDROGENASE COMPLEX, MITOCHONDRIAL-RELATED"/>
    <property type="match status" value="1"/>
</dbReference>
<dbReference type="GO" id="GO:0004149">
    <property type="term" value="F:dihydrolipoyllysine-residue succinyltransferase activity"/>
    <property type="evidence" value="ECO:0007669"/>
    <property type="project" value="UniProtKB-EC"/>
</dbReference>
<dbReference type="InterPro" id="IPR001078">
    <property type="entry name" value="2-oxoacid_DH_actylTfrase"/>
</dbReference>
<dbReference type="PROSITE" id="PS50968">
    <property type="entry name" value="BIOTINYL_LIPOYL"/>
    <property type="match status" value="1"/>
</dbReference>
<dbReference type="Pfam" id="PF00364">
    <property type="entry name" value="Biotin_lipoyl"/>
    <property type="match status" value="1"/>
</dbReference>
<dbReference type="HOGENOM" id="CLU_016733_0_0_1"/>
<dbReference type="PANTHER" id="PTHR43416:SF5">
    <property type="entry name" value="DIHYDROLIPOYLLYSINE-RESIDUE SUCCINYLTRANSFERASE COMPONENT OF 2-OXOGLUTARATE DEHYDROGENASE COMPLEX, MITOCHONDRIAL"/>
    <property type="match status" value="1"/>
</dbReference>
<feature type="region of interest" description="Disordered" evidence="11">
    <location>
        <begin position="176"/>
        <end position="200"/>
    </location>
</feature>
<dbReference type="OrthoDB" id="5391403at2759"/>
<dbReference type="InterPro" id="IPR003016">
    <property type="entry name" value="2-oxoA_DH_lipoyl-BS"/>
</dbReference>
<evidence type="ECO:0000256" key="3">
    <source>
        <dbReference type="ARBA" id="ARBA00007317"/>
    </source>
</evidence>
<dbReference type="InterPro" id="IPR011053">
    <property type="entry name" value="Single_hybrid_motif"/>
</dbReference>
<comment type="cofactor">
    <cofactor evidence="1">
        <name>(R)-lipoate</name>
        <dbReference type="ChEBI" id="CHEBI:83088"/>
    </cofactor>
</comment>
<evidence type="ECO:0000256" key="4">
    <source>
        <dbReference type="ARBA" id="ARBA00012945"/>
    </source>
</evidence>
<dbReference type="InterPro" id="IPR050537">
    <property type="entry name" value="2-oxoacid_dehydrogenase"/>
</dbReference>
<protein>
    <recommendedName>
        <fullName evidence="4">dihydrolipoyllysine-residue succinyltransferase</fullName>
        <ecNumber evidence="4">2.3.1.61</ecNumber>
    </recommendedName>
    <alternativeName>
        <fullName evidence="10">2-oxoglutarate dehydrogenase complex component E2</fullName>
    </alternativeName>
</protein>
<comment type="similarity">
    <text evidence="3">Belongs to the 2-oxoacid dehydrogenase family.</text>
</comment>
<evidence type="ECO:0000259" key="12">
    <source>
        <dbReference type="PROSITE" id="PS50968"/>
    </source>
</evidence>
<dbReference type="CDD" id="cd06849">
    <property type="entry name" value="lipoyl_domain"/>
    <property type="match status" value="1"/>
</dbReference>
<organism evidence="13 14">
    <name type="scientific">Cladophialophora immunda</name>
    <dbReference type="NCBI Taxonomy" id="569365"/>
    <lineage>
        <taxon>Eukaryota</taxon>
        <taxon>Fungi</taxon>
        <taxon>Dikarya</taxon>
        <taxon>Ascomycota</taxon>
        <taxon>Pezizomycotina</taxon>
        <taxon>Eurotiomycetes</taxon>
        <taxon>Chaetothyriomycetidae</taxon>
        <taxon>Chaetothyriales</taxon>
        <taxon>Herpotrichiellaceae</taxon>
        <taxon>Cladophialophora</taxon>
    </lineage>
</organism>
<dbReference type="Pfam" id="PF00198">
    <property type="entry name" value="2-oxoacid_dh"/>
    <property type="match status" value="1"/>
</dbReference>
<keyword evidence="7" id="KW-0450">Lipoyl</keyword>
<evidence type="ECO:0000256" key="7">
    <source>
        <dbReference type="ARBA" id="ARBA00022823"/>
    </source>
</evidence>
<dbReference type="AlphaFoldDB" id="A0A0D2AY49"/>
<keyword evidence="6" id="KW-0808">Transferase</keyword>
<evidence type="ECO:0000256" key="5">
    <source>
        <dbReference type="ARBA" id="ARBA00022532"/>
    </source>
</evidence>
<accession>A0A0D2AY49</accession>
<dbReference type="RefSeq" id="XP_016250443.1">
    <property type="nucleotide sequence ID" value="XM_016392924.1"/>
</dbReference>
<dbReference type="PROSITE" id="PS00189">
    <property type="entry name" value="LIPOYL"/>
    <property type="match status" value="1"/>
</dbReference>
<feature type="domain" description="Lipoyl-binding" evidence="12">
    <location>
        <begin position="33"/>
        <end position="108"/>
    </location>
</feature>
<dbReference type="NCBIfam" id="TIGR01347">
    <property type="entry name" value="sucB"/>
    <property type="match status" value="1"/>
</dbReference>
<evidence type="ECO:0000256" key="8">
    <source>
        <dbReference type="ARBA" id="ARBA00022946"/>
    </source>
</evidence>
<dbReference type="EMBL" id="KN847042">
    <property type="protein sequence ID" value="KIW30227.1"/>
    <property type="molecule type" value="Genomic_DNA"/>
</dbReference>
<dbReference type="InterPro" id="IPR023213">
    <property type="entry name" value="CAT-like_dom_sf"/>
</dbReference>
<dbReference type="EC" id="2.3.1.61" evidence="4"/>
<dbReference type="VEuPathDB" id="FungiDB:PV07_05986"/>
<feature type="compositionally biased region" description="Polar residues" evidence="11">
    <location>
        <begin position="142"/>
        <end position="153"/>
    </location>
</feature>
<sequence length="446" mass="49318">MWTVFSHARSKHASGTRLSNQPPWLMAARRHQHTTVKVPSMAESITEGTLAHFHKQIGDRVEVDEELASIETDKIDVSVNAPEAGVLAELLVAPGDTVTVGQDVAQIDTTSDSATTASKAPWVAAAKSSPAHSDSIADTEKMQSWTEQSSSKGDANLPSHEQLRNNPLSNILVPFRTSNASPPAPRVLEQPRPIESPNLLPRNSQAATEIFPFRDERVDPLPRMRKTIAQRLKSSQLTNATLTTMQEVDMSALMLWRKHNQARILDEHGVRLGYMGAFVKAAALAAQRVPVVNAAMDIDKEEIIYRDYVDISVAVSTPKGLVTPVLKDCERLDIVQIEKRVRLLAEKARDGKLSMADLQGGNFSISNPGIFGSMFGTPVINYQQSAVFNMNTIYDRVVAIDGKPEIRPIMYTTLSYDHRLIEDREAVMFLSTIKDYIEDPSRMLLA</sequence>
<evidence type="ECO:0000256" key="9">
    <source>
        <dbReference type="ARBA" id="ARBA00023315"/>
    </source>
</evidence>
<proteinExistence type="inferred from homology"/>
<keyword evidence="14" id="KW-1185">Reference proteome</keyword>
<dbReference type="SUPFAM" id="SSF51230">
    <property type="entry name" value="Single hybrid motif"/>
    <property type="match status" value="1"/>
</dbReference>
<comment type="pathway">
    <text evidence="2">Amino-acid degradation; L-lysine degradation via saccharopine pathway; glutaryl-CoA from L-lysine: step 6/6.</text>
</comment>
<dbReference type="UniPathway" id="UPA00868">
    <property type="reaction ID" value="UER00840"/>
</dbReference>
<dbReference type="STRING" id="569365.A0A0D2AY49"/>
<evidence type="ECO:0000256" key="10">
    <source>
        <dbReference type="ARBA" id="ARBA00032406"/>
    </source>
</evidence>
<dbReference type="GO" id="GO:0006099">
    <property type="term" value="P:tricarboxylic acid cycle"/>
    <property type="evidence" value="ECO:0007669"/>
    <property type="project" value="UniProtKB-KW"/>
</dbReference>
<dbReference type="InterPro" id="IPR000089">
    <property type="entry name" value="Biotin_lipoyl"/>
</dbReference>
<keyword evidence="5" id="KW-0816">Tricarboxylic acid cycle</keyword>
<dbReference type="GO" id="GO:0005739">
    <property type="term" value="C:mitochondrion"/>
    <property type="evidence" value="ECO:0007669"/>
    <property type="project" value="TreeGrafter"/>
</dbReference>
<dbReference type="InterPro" id="IPR006255">
    <property type="entry name" value="SucB"/>
</dbReference>
<gene>
    <name evidence="13" type="ORF">PV07_05986</name>
</gene>
<reference evidence="13 14" key="1">
    <citation type="submission" date="2015-01" db="EMBL/GenBank/DDBJ databases">
        <title>The Genome Sequence of Cladophialophora immunda CBS83496.</title>
        <authorList>
            <consortium name="The Broad Institute Genomics Platform"/>
            <person name="Cuomo C."/>
            <person name="de Hoog S."/>
            <person name="Gorbushina A."/>
            <person name="Stielow B."/>
            <person name="Teixiera M."/>
            <person name="Abouelleil A."/>
            <person name="Chapman S.B."/>
            <person name="Priest M."/>
            <person name="Young S.K."/>
            <person name="Wortman J."/>
            <person name="Nusbaum C."/>
            <person name="Birren B."/>
        </authorList>
    </citation>
    <scope>NUCLEOTIDE SEQUENCE [LARGE SCALE GENOMIC DNA]</scope>
    <source>
        <strain evidence="13 14">CBS 83496</strain>
    </source>
</reference>
<evidence type="ECO:0000256" key="6">
    <source>
        <dbReference type="ARBA" id="ARBA00022679"/>
    </source>
</evidence>
<feature type="region of interest" description="Disordered" evidence="11">
    <location>
        <begin position="110"/>
        <end position="162"/>
    </location>
</feature>
<keyword evidence="8" id="KW-0809">Transit peptide</keyword>
<evidence type="ECO:0000313" key="14">
    <source>
        <dbReference type="Proteomes" id="UP000054466"/>
    </source>
</evidence>
<evidence type="ECO:0000256" key="1">
    <source>
        <dbReference type="ARBA" id="ARBA00001938"/>
    </source>
</evidence>
<evidence type="ECO:0000256" key="11">
    <source>
        <dbReference type="SAM" id="MobiDB-lite"/>
    </source>
</evidence>
<name>A0A0D2AY49_9EURO</name>
<dbReference type="Proteomes" id="UP000054466">
    <property type="component" value="Unassembled WGS sequence"/>
</dbReference>
<dbReference type="GO" id="GO:0045252">
    <property type="term" value="C:oxoglutarate dehydrogenase complex"/>
    <property type="evidence" value="ECO:0007669"/>
    <property type="project" value="InterPro"/>
</dbReference>
<dbReference type="Gene3D" id="3.30.559.10">
    <property type="entry name" value="Chloramphenicol acetyltransferase-like domain"/>
    <property type="match status" value="1"/>
</dbReference>
<dbReference type="GO" id="GO:0033512">
    <property type="term" value="P:L-lysine catabolic process to acetyl-CoA via saccharopine"/>
    <property type="evidence" value="ECO:0007669"/>
    <property type="project" value="UniProtKB-UniPathway"/>
</dbReference>
<keyword evidence="9" id="KW-0012">Acyltransferase</keyword>